<evidence type="ECO:0000313" key="2">
    <source>
        <dbReference type="Proteomes" id="UP000230821"/>
    </source>
</evidence>
<dbReference type="Proteomes" id="UP000230821">
    <property type="component" value="Unassembled WGS sequence"/>
</dbReference>
<dbReference type="AlphaFoldDB" id="A0A2G6KHJ2"/>
<reference evidence="1 2" key="1">
    <citation type="submission" date="2017-10" db="EMBL/GenBank/DDBJ databases">
        <title>Novel microbial diversity and functional potential in the marine mammal oral microbiome.</title>
        <authorList>
            <person name="Dudek N.K."/>
            <person name="Sun C.L."/>
            <person name="Burstein D."/>
            <person name="Kantor R.S."/>
            <person name="Aliaga Goltsman D.S."/>
            <person name="Bik E.M."/>
            <person name="Thomas B.C."/>
            <person name="Banfield J.F."/>
            <person name="Relman D.A."/>
        </authorList>
    </citation>
    <scope>NUCLEOTIDE SEQUENCE [LARGE SCALE GENOMIC DNA]</scope>
    <source>
        <strain evidence="1">DOLJORAL78_47_16</strain>
    </source>
</reference>
<proteinExistence type="predicted"/>
<sequence>MKTIHCLFVVDTSGVVASGSLQDNIYCVDSNGYLGSWGEGTKSLHTVCREGQTICWSATSVSPGNSASLTGFSGHMILSGVCIPKQVGSETNPSWQGQVQSRGQFATFTFTASIKIDGRVFQCNGAIKVV</sequence>
<protein>
    <submittedName>
        <fullName evidence="1">Uncharacterized protein</fullName>
    </submittedName>
</protein>
<evidence type="ECO:0000313" key="1">
    <source>
        <dbReference type="EMBL" id="PIE35133.1"/>
    </source>
</evidence>
<gene>
    <name evidence="1" type="ORF">CSA56_05380</name>
</gene>
<dbReference type="EMBL" id="PDSK01000060">
    <property type="protein sequence ID" value="PIE35133.1"/>
    <property type="molecule type" value="Genomic_DNA"/>
</dbReference>
<accession>A0A2G6KHJ2</accession>
<organism evidence="1 2">
    <name type="scientific">candidate division KSB3 bacterium</name>
    <dbReference type="NCBI Taxonomy" id="2044937"/>
    <lineage>
        <taxon>Bacteria</taxon>
        <taxon>candidate division KSB3</taxon>
    </lineage>
</organism>
<name>A0A2G6KHJ2_9BACT</name>
<comment type="caution">
    <text evidence="1">The sequence shown here is derived from an EMBL/GenBank/DDBJ whole genome shotgun (WGS) entry which is preliminary data.</text>
</comment>